<dbReference type="CDD" id="cd02932">
    <property type="entry name" value="OYE_YqiM_FMN"/>
    <property type="match status" value="1"/>
</dbReference>
<reference evidence="2" key="1">
    <citation type="submission" date="2022-07" db="EMBL/GenBank/DDBJ databases">
        <title>Draft genome sequence of Zalerion maritima ATCC 34329, a (micro)plastics degrading marine fungus.</title>
        <authorList>
            <person name="Paco A."/>
            <person name="Goncalves M.F.M."/>
            <person name="Rocha-Santos T.A.P."/>
            <person name="Alves A."/>
        </authorList>
    </citation>
    <scope>NUCLEOTIDE SEQUENCE</scope>
    <source>
        <strain evidence="2">ATCC 34329</strain>
    </source>
</reference>
<protein>
    <submittedName>
        <fullName evidence="2">NADH-dependent flavin oxidoreductase-like protein</fullName>
    </submittedName>
</protein>
<keyword evidence="3" id="KW-1185">Reference proteome</keyword>
<dbReference type="InterPro" id="IPR044152">
    <property type="entry name" value="YqjM-like"/>
</dbReference>
<evidence type="ECO:0000313" key="3">
    <source>
        <dbReference type="Proteomes" id="UP001201980"/>
    </source>
</evidence>
<evidence type="ECO:0000313" key="2">
    <source>
        <dbReference type="EMBL" id="KAJ2898818.1"/>
    </source>
</evidence>
<sequence>MAPTVEAPFPANPRAPYSPYYTPVQKPAPGTPLAPSKNTPTLFTPLKLRSMTMNHRIAVSPMCQYSSPDGHLTDYHLAHHGSFALHGAGLSIIEATAVQPNGRITPQDSGLWKDSQMGPIKRIADLFHSQGQLVGIQLAHAGRKASTVTPWAVMPQLPGSWDNSNPTILRGSAVAPKEDDGWPDNVVAPSRLTWGPGFVEPRELSVDEINQVVEDFASAAKRAVTVGVDTIEIHGAHGYLLTEFLSPLTNKRTDDYGGSYENRTRLTKEVITSVRAAIPETMPLWLRVSSTEWAEGGWDVPDTIKLAKEVAALGVDVLDVSSGGNVRQQDIPNTDREFQTRIAGQVRKAVREAGINLKIAAVGLISSAEAAMGLVEADETGEATADIVLAARQFLREPEWVLRVAHQLGVEVKWINQYHRAVWTKQKEIQ</sequence>
<dbReference type="GO" id="GO:0010181">
    <property type="term" value="F:FMN binding"/>
    <property type="evidence" value="ECO:0007669"/>
    <property type="project" value="InterPro"/>
</dbReference>
<accession>A0AAD5RNJ8</accession>
<dbReference type="EMBL" id="JAKWBI020000216">
    <property type="protein sequence ID" value="KAJ2898818.1"/>
    <property type="molecule type" value="Genomic_DNA"/>
</dbReference>
<gene>
    <name evidence="2" type="ORF">MKZ38_003638</name>
</gene>
<dbReference type="PANTHER" id="PTHR43303:SF2">
    <property type="entry name" value="INDOLEAMINE 2,3-DIOXYGENASE PYRROLE 2,3-DIOXYGENASE (AFU_ORTHOLOGUE AFUA_5G01450"/>
    <property type="match status" value="1"/>
</dbReference>
<organism evidence="2 3">
    <name type="scientific">Zalerion maritima</name>
    <dbReference type="NCBI Taxonomy" id="339359"/>
    <lineage>
        <taxon>Eukaryota</taxon>
        <taxon>Fungi</taxon>
        <taxon>Dikarya</taxon>
        <taxon>Ascomycota</taxon>
        <taxon>Pezizomycotina</taxon>
        <taxon>Sordariomycetes</taxon>
        <taxon>Lulworthiomycetidae</taxon>
        <taxon>Lulworthiales</taxon>
        <taxon>Lulworthiaceae</taxon>
        <taxon>Zalerion</taxon>
    </lineage>
</organism>
<dbReference type="GO" id="GO:0050661">
    <property type="term" value="F:NADP binding"/>
    <property type="evidence" value="ECO:0007669"/>
    <property type="project" value="InterPro"/>
</dbReference>
<dbReference type="InterPro" id="IPR001155">
    <property type="entry name" value="OxRdtase_FMN_N"/>
</dbReference>
<evidence type="ECO:0000259" key="1">
    <source>
        <dbReference type="Pfam" id="PF00724"/>
    </source>
</evidence>
<dbReference type="InterPro" id="IPR013785">
    <property type="entry name" value="Aldolase_TIM"/>
</dbReference>
<dbReference type="GO" id="GO:0003959">
    <property type="term" value="F:NADPH dehydrogenase activity"/>
    <property type="evidence" value="ECO:0007669"/>
    <property type="project" value="InterPro"/>
</dbReference>
<dbReference type="SUPFAM" id="SSF51395">
    <property type="entry name" value="FMN-linked oxidoreductases"/>
    <property type="match status" value="1"/>
</dbReference>
<feature type="domain" description="NADH:flavin oxidoreductase/NADH oxidase N-terminal" evidence="1">
    <location>
        <begin position="42"/>
        <end position="408"/>
    </location>
</feature>
<comment type="caution">
    <text evidence="2">The sequence shown here is derived from an EMBL/GenBank/DDBJ whole genome shotgun (WGS) entry which is preliminary data.</text>
</comment>
<dbReference type="PANTHER" id="PTHR43303">
    <property type="entry name" value="NADPH DEHYDROGENASE C23G7.10C-RELATED"/>
    <property type="match status" value="1"/>
</dbReference>
<dbReference type="Pfam" id="PF00724">
    <property type="entry name" value="Oxidored_FMN"/>
    <property type="match status" value="1"/>
</dbReference>
<dbReference type="Gene3D" id="3.20.20.70">
    <property type="entry name" value="Aldolase class I"/>
    <property type="match status" value="1"/>
</dbReference>
<dbReference type="AlphaFoldDB" id="A0AAD5RNJ8"/>
<name>A0AAD5RNJ8_9PEZI</name>
<dbReference type="Proteomes" id="UP001201980">
    <property type="component" value="Unassembled WGS sequence"/>
</dbReference>
<proteinExistence type="predicted"/>